<evidence type="ECO:0000313" key="1">
    <source>
        <dbReference type="EMBL" id="GGL99722.1"/>
    </source>
</evidence>
<organism evidence="1 2">
    <name type="scientific">Deinococcus aerophilus</name>
    <dbReference type="NCBI Taxonomy" id="522488"/>
    <lineage>
        <taxon>Bacteria</taxon>
        <taxon>Thermotogati</taxon>
        <taxon>Deinococcota</taxon>
        <taxon>Deinococci</taxon>
        <taxon>Deinococcales</taxon>
        <taxon>Deinococcaceae</taxon>
        <taxon>Deinococcus</taxon>
    </lineage>
</organism>
<dbReference type="RefSeq" id="WP_188901114.1">
    <property type="nucleotide sequence ID" value="NZ_BMOM01000003.1"/>
</dbReference>
<reference evidence="2" key="1">
    <citation type="journal article" date="2019" name="Int. J. Syst. Evol. Microbiol.">
        <title>The Global Catalogue of Microorganisms (GCM) 10K type strain sequencing project: providing services to taxonomists for standard genome sequencing and annotation.</title>
        <authorList>
            <consortium name="The Broad Institute Genomics Platform"/>
            <consortium name="The Broad Institute Genome Sequencing Center for Infectious Disease"/>
            <person name="Wu L."/>
            <person name="Ma J."/>
        </authorList>
    </citation>
    <scope>NUCLEOTIDE SEQUENCE [LARGE SCALE GENOMIC DNA]</scope>
    <source>
        <strain evidence="2">JCM 15443</strain>
    </source>
</reference>
<evidence type="ECO:0000313" key="2">
    <source>
        <dbReference type="Proteomes" id="UP000661918"/>
    </source>
</evidence>
<dbReference type="Proteomes" id="UP000661918">
    <property type="component" value="Unassembled WGS sequence"/>
</dbReference>
<sequence length="134" mass="15137">MTQDPLPPTITLNATDWQHFLDSLYERDDRLERRAPDTVVAPDEEVDAYTLSAHVEALRSGEVDGDVWGTLEDIEETAGDEEEAWTKITAFYRSRGCVLVQVLDQEEPEEWLLSEALARRLGLQSMRGSGEQEG</sequence>
<protein>
    <submittedName>
        <fullName evidence="1">Uncharacterized protein</fullName>
    </submittedName>
</protein>
<dbReference type="EMBL" id="BMOM01000003">
    <property type="protein sequence ID" value="GGL99722.1"/>
    <property type="molecule type" value="Genomic_DNA"/>
</dbReference>
<keyword evidence="2" id="KW-1185">Reference proteome</keyword>
<gene>
    <name evidence="1" type="ORF">GCM10010841_05410</name>
</gene>
<proteinExistence type="predicted"/>
<name>A0ABQ2GKB5_9DEIO</name>
<accession>A0ABQ2GKB5</accession>
<comment type="caution">
    <text evidence="1">The sequence shown here is derived from an EMBL/GenBank/DDBJ whole genome shotgun (WGS) entry which is preliminary data.</text>
</comment>